<accession>A0A0E9WQ65</accession>
<protein>
    <submittedName>
        <fullName evidence="1">Uncharacterized protein</fullName>
    </submittedName>
</protein>
<proteinExistence type="predicted"/>
<evidence type="ECO:0000313" key="1">
    <source>
        <dbReference type="EMBL" id="JAH92564.1"/>
    </source>
</evidence>
<organism evidence="1">
    <name type="scientific">Anguilla anguilla</name>
    <name type="common">European freshwater eel</name>
    <name type="synonym">Muraena anguilla</name>
    <dbReference type="NCBI Taxonomy" id="7936"/>
    <lineage>
        <taxon>Eukaryota</taxon>
        <taxon>Metazoa</taxon>
        <taxon>Chordata</taxon>
        <taxon>Craniata</taxon>
        <taxon>Vertebrata</taxon>
        <taxon>Euteleostomi</taxon>
        <taxon>Actinopterygii</taxon>
        <taxon>Neopterygii</taxon>
        <taxon>Teleostei</taxon>
        <taxon>Anguilliformes</taxon>
        <taxon>Anguillidae</taxon>
        <taxon>Anguilla</taxon>
    </lineage>
</organism>
<dbReference type="AlphaFoldDB" id="A0A0E9WQ65"/>
<name>A0A0E9WQ65_ANGAN</name>
<dbReference type="EMBL" id="GBXM01016013">
    <property type="protein sequence ID" value="JAH92564.1"/>
    <property type="molecule type" value="Transcribed_RNA"/>
</dbReference>
<reference evidence="1" key="1">
    <citation type="submission" date="2014-11" db="EMBL/GenBank/DDBJ databases">
        <authorList>
            <person name="Amaro Gonzalez C."/>
        </authorList>
    </citation>
    <scope>NUCLEOTIDE SEQUENCE</scope>
</reference>
<sequence length="52" mass="6014">MTFSHVFSTISSYSKMTLCLVRRKHLNGLWLLDLIRPAWGVVERGRSTVRHG</sequence>
<reference evidence="1" key="2">
    <citation type="journal article" date="2015" name="Fish Shellfish Immunol.">
        <title>Early steps in the European eel (Anguilla anguilla)-Vibrio vulnificus interaction in the gills: Role of the RtxA13 toxin.</title>
        <authorList>
            <person name="Callol A."/>
            <person name="Pajuelo D."/>
            <person name="Ebbesson L."/>
            <person name="Teles M."/>
            <person name="MacKenzie S."/>
            <person name="Amaro C."/>
        </authorList>
    </citation>
    <scope>NUCLEOTIDE SEQUENCE</scope>
</reference>